<organism evidence="1 2">
    <name type="scientific">Stylosanthes scabra</name>
    <dbReference type="NCBI Taxonomy" id="79078"/>
    <lineage>
        <taxon>Eukaryota</taxon>
        <taxon>Viridiplantae</taxon>
        <taxon>Streptophyta</taxon>
        <taxon>Embryophyta</taxon>
        <taxon>Tracheophyta</taxon>
        <taxon>Spermatophyta</taxon>
        <taxon>Magnoliopsida</taxon>
        <taxon>eudicotyledons</taxon>
        <taxon>Gunneridae</taxon>
        <taxon>Pentapetalae</taxon>
        <taxon>rosids</taxon>
        <taxon>fabids</taxon>
        <taxon>Fabales</taxon>
        <taxon>Fabaceae</taxon>
        <taxon>Papilionoideae</taxon>
        <taxon>50 kb inversion clade</taxon>
        <taxon>dalbergioids sensu lato</taxon>
        <taxon>Dalbergieae</taxon>
        <taxon>Pterocarpus clade</taxon>
        <taxon>Stylosanthes</taxon>
    </lineage>
</organism>
<protein>
    <submittedName>
        <fullName evidence="1">Uncharacterized protein</fullName>
    </submittedName>
</protein>
<keyword evidence="2" id="KW-1185">Reference proteome</keyword>
<accession>A0ABU6SSS4</accession>
<name>A0ABU6SSS4_9FABA</name>
<comment type="caution">
    <text evidence="1">The sequence shown here is derived from an EMBL/GenBank/DDBJ whole genome shotgun (WGS) entry which is preliminary data.</text>
</comment>
<proteinExistence type="predicted"/>
<dbReference type="EMBL" id="JASCZI010061496">
    <property type="protein sequence ID" value="MED6138858.1"/>
    <property type="molecule type" value="Genomic_DNA"/>
</dbReference>
<dbReference type="Proteomes" id="UP001341840">
    <property type="component" value="Unassembled WGS sequence"/>
</dbReference>
<feature type="non-terminal residue" evidence="1">
    <location>
        <position position="77"/>
    </location>
</feature>
<sequence length="77" mass="8576">MLSLHRVPHSISFSRFSRSLLKLGGGSSGGLAHGRHRLYPFSPIIVLIRWLNDISSFHSRHPSSSSPFRLSLPLSIL</sequence>
<reference evidence="1 2" key="1">
    <citation type="journal article" date="2023" name="Plants (Basel)">
        <title>Bridging the Gap: Combining Genomics and Transcriptomics Approaches to Understand Stylosanthes scabra, an Orphan Legume from the Brazilian Caatinga.</title>
        <authorList>
            <person name="Ferreira-Neto J.R.C."/>
            <person name="da Silva M.D."/>
            <person name="Binneck E."/>
            <person name="de Melo N.F."/>
            <person name="da Silva R.H."/>
            <person name="de Melo A.L.T.M."/>
            <person name="Pandolfi V."/>
            <person name="Bustamante F.O."/>
            <person name="Brasileiro-Vidal A.C."/>
            <person name="Benko-Iseppon A.M."/>
        </authorList>
    </citation>
    <scope>NUCLEOTIDE SEQUENCE [LARGE SCALE GENOMIC DNA]</scope>
    <source>
        <tissue evidence="1">Leaves</tissue>
    </source>
</reference>
<evidence type="ECO:0000313" key="2">
    <source>
        <dbReference type="Proteomes" id="UP001341840"/>
    </source>
</evidence>
<gene>
    <name evidence="1" type="ORF">PIB30_078381</name>
</gene>
<evidence type="ECO:0000313" key="1">
    <source>
        <dbReference type="EMBL" id="MED6138858.1"/>
    </source>
</evidence>